<keyword evidence="3" id="KW-0687">Ribonucleoprotein</keyword>
<evidence type="ECO:0000313" key="5">
    <source>
        <dbReference type="Proteomes" id="UP000245884"/>
    </source>
</evidence>
<comment type="similarity">
    <text evidence="1">Belongs to the eukaryotic ribosomal protein eL22 family.</text>
</comment>
<dbReference type="Gene3D" id="3.30.1360.210">
    <property type="match status" value="1"/>
</dbReference>
<dbReference type="Pfam" id="PF01776">
    <property type="entry name" value="Ribosomal_L22e"/>
    <property type="match status" value="1"/>
</dbReference>
<dbReference type="EMBL" id="KZ819669">
    <property type="protein sequence ID" value="PWN27029.1"/>
    <property type="molecule type" value="Genomic_DNA"/>
</dbReference>
<dbReference type="PANTHER" id="PTHR10064">
    <property type="entry name" value="60S RIBOSOMAL PROTEIN L22"/>
    <property type="match status" value="1"/>
</dbReference>
<keyword evidence="5" id="KW-1185">Reference proteome</keyword>
<dbReference type="GeneID" id="37028143"/>
<dbReference type="GO" id="GO:0002181">
    <property type="term" value="P:cytoplasmic translation"/>
    <property type="evidence" value="ECO:0007669"/>
    <property type="project" value="TreeGrafter"/>
</dbReference>
<dbReference type="FunFam" id="3.30.1360.210:FF:000001">
    <property type="entry name" value="60S ribosomal protein L22 1"/>
    <property type="match status" value="1"/>
</dbReference>
<dbReference type="STRING" id="1569628.A0A316UP23"/>
<dbReference type="AlphaFoldDB" id="A0A316UP23"/>
<dbReference type="GO" id="GO:0005840">
    <property type="term" value="C:ribosome"/>
    <property type="evidence" value="ECO:0007669"/>
    <property type="project" value="UniProtKB-KW"/>
</dbReference>
<evidence type="ECO:0000256" key="2">
    <source>
        <dbReference type="ARBA" id="ARBA00022980"/>
    </source>
</evidence>
<dbReference type="InterPro" id="IPR002671">
    <property type="entry name" value="Ribosomal_eL22"/>
</dbReference>
<evidence type="ECO:0000313" key="4">
    <source>
        <dbReference type="EMBL" id="PWN27029.1"/>
    </source>
</evidence>
<dbReference type="OrthoDB" id="10259820at2759"/>
<dbReference type="InterPro" id="IPR038526">
    <property type="entry name" value="Ribosomal_eL22_sf"/>
</dbReference>
<protein>
    <submittedName>
        <fullName evidence="4">Ribosomal protein L22e</fullName>
    </submittedName>
</protein>
<dbReference type="Proteomes" id="UP000245884">
    <property type="component" value="Unassembled WGS sequence"/>
</dbReference>
<keyword evidence="2 4" id="KW-0689">Ribosomal protein</keyword>
<dbReference type="GO" id="GO:1990904">
    <property type="term" value="C:ribonucleoprotein complex"/>
    <property type="evidence" value="ECO:0007669"/>
    <property type="project" value="UniProtKB-KW"/>
</dbReference>
<proteinExistence type="inferred from homology"/>
<reference evidence="4 5" key="1">
    <citation type="journal article" date="2018" name="Mol. Biol. Evol.">
        <title>Broad Genomic Sampling Reveals a Smut Pathogenic Ancestry of the Fungal Clade Ustilaginomycotina.</title>
        <authorList>
            <person name="Kijpornyongpan T."/>
            <person name="Mondo S.J."/>
            <person name="Barry K."/>
            <person name="Sandor L."/>
            <person name="Lee J."/>
            <person name="Lipzen A."/>
            <person name="Pangilinan J."/>
            <person name="LaButti K."/>
            <person name="Hainaut M."/>
            <person name="Henrissat B."/>
            <person name="Grigoriev I.V."/>
            <person name="Spatafora J.W."/>
            <person name="Aime M.C."/>
        </authorList>
    </citation>
    <scope>NUCLEOTIDE SEQUENCE [LARGE SCALE GENOMIC DNA]</scope>
    <source>
        <strain evidence="4 5">MCA 5214</strain>
    </source>
</reference>
<dbReference type="GO" id="GO:0003723">
    <property type="term" value="F:RNA binding"/>
    <property type="evidence" value="ECO:0007669"/>
    <property type="project" value="TreeGrafter"/>
</dbReference>
<organism evidence="4 5">
    <name type="scientific">Jaminaea rosea</name>
    <dbReference type="NCBI Taxonomy" id="1569628"/>
    <lineage>
        <taxon>Eukaryota</taxon>
        <taxon>Fungi</taxon>
        <taxon>Dikarya</taxon>
        <taxon>Basidiomycota</taxon>
        <taxon>Ustilaginomycotina</taxon>
        <taxon>Exobasidiomycetes</taxon>
        <taxon>Microstromatales</taxon>
        <taxon>Microstromatales incertae sedis</taxon>
        <taxon>Jaminaea</taxon>
    </lineage>
</organism>
<dbReference type="GO" id="GO:0005737">
    <property type="term" value="C:cytoplasm"/>
    <property type="evidence" value="ECO:0007669"/>
    <property type="project" value="UniProtKB-ARBA"/>
</dbReference>
<accession>A0A316UP23</accession>
<evidence type="ECO:0000256" key="1">
    <source>
        <dbReference type="ARBA" id="ARBA00007817"/>
    </source>
</evidence>
<feature type="non-terminal residue" evidence="4">
    <location>
        <position position="1"/>
    </location>
</feature>
<dbReference type="GO" id="GO:0003735">
    <property type="term" value="F:structural constituent of ribosome"/>
    <property type="evidence" value="ECO:0007669"/>
    <property type="project" value="InterPro"/>
</dbReference>
<sequence>MPAAPKPTTGKSKAAGQKYFIDFSGPAADGILDAAGFEKFLHDRIKVDGKAGQLGDVVKVQREGEGKINITTTIPFSKRYLKYLTKKYLKRSQLRDWLRVVAQPGGGFIVRFYNVSAGDDQDDE</sequence>
<evidence type="ECO:0000256" key="3">
    <source>
        <dbReference type="ARBA" id="ARBA00023274"/>
    </source>
</evidence>
<dbReference type="PANTHER" id="PTHR10064:SF31">
    <property type="entry name" value="LARGE RIBOSOMAL SUBUNIT PROTEIN EL22A-RELATED"/>
    <property type="match status" value="1"/>
</dbReference>
<gene>
    <name evidence="4" type="ORF">BDZ90DRAFT_232603</name>
</gene>
<dbReference type="RefSeq" id="XP_025361641.1">
    <property type="nucleotide sequence ID" value="XM_025506320.1"/>
</dbReference>
<name>A0A316UP23_9BASI</name>